<keyword evidence="2" id="KW-0808">Transferase</keyword>
<evidence type="ECO:0000313" key="2">
    <source>
        <dbReference type="EMBL" id="TYK16259.1"/>
    </source>
</evidence>
<protein>
    <submittedName>
        <fullName evidence="2">Protein kinase family protein</fullName>
    </submittedName>
</protein>
<proteinExistence type="predicted"/>
<sequence length="139" mass="16515">MRRRSRRLWQRGCGSDRGCGRRRVGRRGEEKKNGWIMEQWEKNYYISFIVSANNGSSLVVVELDFLYRSEGIHRRWDNSYRITSTSATWDQADLILSVLRHELGNETRETLRTSQFPNTHVKADLIKCRKKVALHQRYL</sequence>
<dbReference type="Pfam" id="PF24289">
    <property type="entry name" value="DUF7477"/>
    <property type="match status" value="1"/>
</dbReference>
<feature type="domain" description="DUF7477" evidence="1">
    <location>
        <begin position="60"/>
        <end position="125"/>
    </location>
</feature>
<gene>
    <name evidence="2" type="ORF">E5676_scaffold21G00280</name>
</gene>
<accession>A0A5D3D1D3</accession>
<dbReference type="InterPro" id="IPR055900">
    <property type="entry name" value="DUF7477"/>
</dbReference>
<organism evidence="2 3">
    <name type="scientific">Cucumis melo var. makuwa</name>
    <name type="common">Oriental melon</name>
    <dbReference type="NCBI Taxonomy" id="1194695"/>
    <lineage>
        <taxon>Eukaryota</taxon>
        <taxon>Viridiplantae</taxon>
        <taxon>Streptophyta</taxon>
        <taxon>Embryophyta</taxon>
        <taxon>Tracheophyta</taxon>
        <taxon>Spermatophyta</taxon>
        <taxon>Magnoliopsida</taxon>
        <taxon>eudicotyledons</taxon>
        <taxon>Gunneridae</taxon>
        <taxon>Pentapetalae</taxon>
        <taxon>rosids</taxon>
        <taxon>fabids</taxon>
        <taxon>Cucurbitales</taxon>
        <taxon>Cucurbitaceae</taxon>
        <taxon>Benincaseae</taxon>
        <taxon>Cucumis</taxon>
    </lineage>
</organism>
<reference evidence="2 3" key="1">
    <citation type="submission" date="2019-08" db="EMBL/GenBank/DDBJ databases">
        <title>Draft genome sequences of two oriental melons (Cucumis melo L. var makuwa).</title>
        <authorList>
            <person name="Kwon S.-Y."/>
        </authorList>
    </citation>
    <scope>NUCLEOTIDE SEQUENCE [LARGE SCALE GENOMIC DNA]</scope>
    <source>
        <strain evidence="3">cv. Chang Bougi</strain>
        <tissue evidence="2">Leaf</tissue>
    </source>
</reference>
<name>A0A5D3D1D3_CUCMM</name>
<dbReference type="EMBL" id="SSTD01008307">
    <property type="protein sequence ID" value="TYK16259.1"/>
    <property type="molecule type" value="Genomic_DNA"/>
</dbReference>
<dbReference type="Proteomes" id="UP000321947">
    <property type="component" value="Unassembled WGS sequence"/>
</dbReference>
<dbReference type="AlphaFoldDB" id="A0A5D3D1D3"/>
<keyword evidence="2" id="KW-0418">Kinase</keyword>
<comment type="caution">
    <text evidence="2">The sequence shown here is derived from an EMBL/GenBank/DDBJ whole genome shotgun (WGS) entry which is preliminary data.</text>
</comment>
<evidence type="ECO:0000313" key="3">
    <source>
        <dbReference type="Proteomes" id="UP000321947"/>
    </source>
</evidence>
<evidence type="ECO:0000259" key="1">
    <source>
        <dbReference type="Pfam" id="PF24289"/>
    </source>
</evidence>
<dbReference type="GO" id="GO:0016301">
    <property type="term" value="F:kinase activity"/>
    <property type="evidence" value="ECO:0007669"/>
    <property type="project" value="UniProtKB-KW"/>
</dbReference>